<comment type="similarity">
    <text evidence="1">Belongs to the ComF/GntX family.</text>
</comment>
<feature type="domain" description="Phosphoribosyltransferase" evidence="2">
    <location>
        <begin position="251"/>
        <end position="298"/>
    </location>
</feature>
<accession>C6LFL0</accession>
<dbReference type="PANTHER" id="PTHR47505:SF1">
    <property type="entry name" value="DNA UTILIZATION PROTEIN YHGH"/>
    <property type="match status" value="1"/>
</dbReference>
<dbReference type="InterPro" id="IPR000836">
    <property type="entry name" value="PRTase_dom"/>
</dbReference>
<dbReference type="EMBL" id="ACCL02000010">
    <property type="protein sequence ID" value="EET60595.1"/>
    <property type="molecule type" value="Genomic_DNA"/>
</dbReference>
<dbReference type="PANTHER" id="PTHR47505">
    <property type="entry name" value="DNA UTILIZATION PROTEIN YHGH"/>
    <property type="match status" value="1"/>
</dbReference>
<organism evidence="4 5">
    <name type="scientific">Marvinbryantia formatexigens DSM 14469</name>
    <dbReference type="NCBI Taxonomy" id="478749"/>
    <lineage>
        <taxon>Bacteria</taxon>
        <taxon>Bacillati</taxon>
        <taxon>Bacillota</taxon>
        <taxon>Clostridia</taxon>
        <taxon>Lachnospirales</taxon>
        <taxon>Lachnospiraceae</taxon>
        <taxon>Marvinbryantia</taxon>
    </lineage>
</organism>
<protein>
    <submittedName>
        <fullName evidence="4">Transposase</fullName>
    </submittedName>
</protein>
<dbReference type="Pfam" id="PF18912">
    <property type="entry name" value="DZR_2"/>
    <property type="match status" value="1"/>
</dbReference>
<sequence>MRSEKGKNGFWKQAARDAGMAALDLVLPRRCPLCGKLSEGICEKCREELPYIRGAVCFRCGRPLADDTEEYCPSCSSGRLAYTQGRALYLYRSPLKESLYAVKYQNKREYLEYYAQEIAEHLGEYLQKWRPQVLIPVPMHSSARRRRGYNQAELLARELGGLLSLPVRCDVLEKVRKTANQKELDYRARRSNLKGAFAVSEKYAAAGAGSKLAEMEDARARSGLVEMEDAGAGSKLAEMEDARARSSLPETAGSGERRLPWERILLVDDVYTTGSTIHEAASVLRSAGVKYVYFVTICMAG</sequence>
<dbReference type="OrthoDB" id="9779910at2"/>
<name>C6LFL0_9FIRM</name>
<dbReference type="InterPro" id="IPR029057">
    <property type="entry name" value="PRTase-like"/>
</dbReference>
<comment type="caution">
    <text evidence="4">The sequence shown here is derived from an EMBL/GenBank/DDBJ whole genome shotgun (WGS) entry which is preliminary data.</text>
</comment>
<evidence type="ECO:0000313" key="4">
    <source>
        <dbReference type="EMBL" id="EET60595.1"/>
    </source>
</evidence>
<proteinExistence type="inferred from homology"/>
<dbReference type="SUPFAM" id="SSF53271">
    <property type="entry name" value="PRTase-like"/>
    <property type="match status" value="1"/>
</dbReference>
<dbReference type="Gene3D" id="3.40.50.2020">
    <property type="match status" value="1"/>
</dbReference>
<evidence type="ECO:0000313" key="5">
    <source>
        <dbReference type="Proteomes" id="UP000005561"/>
    </source>
</evidence>
<dbReference type="InterPro" id="IPR044005">
    <property type="entry name" value="DZR_2"/>
</dbReference>
<dbReference type="Proteomes" id="UP000005561">
    <property type="component" value="Unassembled WGS sequence"/>
</dbReference>
<dbReference type="RefSeq" id="WP_006862204.1">
    <property type="nucleotide sequence ID" value="NZ_ACCL02000010.1"/>
</dbReference>
<reference evidence="4" key="1">
    <citation type="submission" date="2009-07" db="EMBL/GenBank/DDBJ databases">
        <authorList>
            <person name="Weinstock G."/>
            <person name="Sodergren E."/>
            <person name="Clifton S."/>
            <person name="Fulton L."/>
            <person name="Fulton B."/>
            <person name="Courtney L."/>
            <person name="Fronick C."/>
            <person name="Harrison M."/>
            <person name="Strong C."/>
            <person name="Farmer C."/>
            <person name="Delahaunty K."/>
            <person name="Markovic C."/>
            <person name="Hall O."/>
            <person name="Minx P."/>
            <person name="Tomlinson C."/>
            <person name="Mitreva M."/>
            <person name="Nelson J."/>
            <person name="Hou S."/>
            <person name="Wollam A."/>
            <person name="Pepin K.H."/>
            <person name="Johnson M."/>
            <person name="Bhonagiri V."/>
            <person name="Nash W.E."/>
            <person name="Warren W."/>
            <person name="Chinwalla A."/>
            <person name="Mardis E.R."/>
            <person name="Wilson R.K."/>
        </authorList>
    </citation>
    <scope>NUCLEOTIDE SEQUENCE [LARGE SCALE GENOMIC DNA]</scope>
    <source>
        <strain evidence="4">DSM 14469</strain>
    </source>
</reference>
<keyword evidence="5" id="KW-1185">Reference proteome</keyword>
<dbReference type="CDD" id="cd06223">
    <property type="entry name" value="PRTases_typeI"/>
    <property type="match status" value="1"/>
</dbReference>
<evidence type="ECO:0000256" key="1">
    <source>
        <dbReference type="ARBA" id="ARBA00008007"/>
    </source>
</evidence>
<dbReference type="Pfam" id="PF00156">
    <property type="entry name" value="Pribosyltran"/>
    <property type="match status" value="1"/>
</dbReference>
<gene>
    <name evidence="4" type="ORF">BRYFOR_07413</name>
</gene>
<dbReference type="STRING" id="168384.SAMN05660368_02079"/>
<dbReference type="AlphaFoldDB" id="C6LFL0"/>
<dbReference type="InterPro" id="IPR051910">
    <property type="entry name" value="ComF/GntX_DNA_util-trans"/>
</dbReference>
<evidence type="ECO:0000259" key="3">
    <source>
        <dbReference type="Pfam" id="PF18912"/>
    </source>
</evidence>
<feature type="domain" description="Double zinc ribbon" evidence="3">
    <location>
        <begin position="22"/>
        <end position="75"/>
    </location>
</feature>
<evidence type="ECO:0000259" key="2">
    <source>
        <dbReference type="Pfam" id="PF00156"/>
    </source>
</evidence>
<dbReference type="eggNOG" id="COG1040">
    <property type="taxonomic scope" value="Bacteria"/>
</dbReference>